<name>A0ACA9NYB9_9GLOM</name>
<comment type="caution">
    <text evidence="1">The sequence shown here is derived from an EMBL/GenBank/DDBJ whole genome shotgun (WGS) entry which is preliminary data.</text>
</comment>
<dbReference type="Proteomes" id="UP000789860">
    <property type="component" value="Unassembled WGS sequence"/>
</dbReference>
<evidence type="ECO:0000313" key="1">
    <source>
        <dbReference type="EMBL" id="CAG8679914.1"/>
    </source>
</evidence>
<reference evidence="1" key="1">
    <citation type="submission" date="2021-06" db="EMBL/GenBank/DDBJ databases">
        <authorList>
            <person name="Kallberg Y."/>
            <person name="Tangrot J."/>
            <person name="Rosling A."/>
        </authorList>
    </citation>
    <scope>NUCLEOTIDE SEQUENCE</scope>
    <source>
        <strain evidence="1">AU212A</strain>
    </source>
</reference>
<evidence type="ECO:0000313" key="2">
    <source>
        <dbReference type="Proteomes" id="UP000789860"/>
    </source>
</evidence>
<gene>
    <name evidence="1" type="ORF">SCALOS_LOCUS9698</name>
</gene>
<proteinExistence type="predicted"/>
<feature type="non-terminal residue" evidence="1">
    <location>
        <position position="1"/>
    </location>
</feature>
<protein>
    <submittedName>
        <fullName evidence="1">11165_t:CDS:1</fullName>
    </submittedName>
</protein>
<dbReference type="EMBL" id="CAJVPM010031440">
    <property type="protein sequence ID" value="CAG8679914.1"/>
    <property type="molecule type" value="Genomic_DNA"/>
</dbReference>
<keyword evidence="2" id="KW-1185">Reference proteome</keyword>
<accession>A0ACA9NYB9</accession>
<sequence>DLRNHSESPHSKVHNHEAMAEDVVTFMNEHQLKKTNLMGHSMGGKVAMTMALRQVSQIDQLVVVDSAPTNTDLSKEFYTYTEVMKKVEQTGVMKHSQADEMMKDYISDINIRQFLLTNLKKDPETGVYKFRIPLDILSNSLETLSGFPFDSAHHSFHKATLFVAGTKSNYITSKVHPTIRKFFPNSVIVELDAGHW</sequence>
<organism evidence="1 2">
    <name type="scientific">Scutellospora calospora</name>
    <dbReference type="NCBI Taxonomy" id="85575"/>
    <lineage>
        <taxon>Eukaryota</taxon>
        <taxon>Fungi</taxon>
        <taxon>Fungi incertae sedis</taxon>
        <taxon>Mucoromycota</taxon>
        <taxon>Glomeromycotina</taxon>
        <taxon>Glomeromycetes</taxon>
        <taxon>Diversisporales</taxon>
        <taxon>Gigasporaceae</taxon>
        <taxon>Scutellospora</taxon>
    </lineage>
</organism>
<feature type="non-terminal residue" evidence="1">
    <location>
        <position position="196"/>
    </location>
</feature>